<dbReference type="GO" id="GO:0005634">
    <property type="term" value="C:nucleus"/>
    <property type="evidence" value="ECO:0007669"/>
    <property type="project" value="UniProtKB-SubCell"/>
</dbReference>
<reference evidence="11" key="1">
    <citation type="submission" date="2024-06" db="UniProtKB">
        <authorList>
            <consortium name="Ensembl"/>
        </authorList>
    </citation>
    <scope>IDENTIFICATION</scope>
</reference>
<evidence type="ECO:0000259" key="10">
    <source>
        <dbReference type="PROSITE" id="PS50157"/>
    </source>
</evidence>
<keyword evidence="7" id="KW-0539">Nucleus</keyword>
<evidence type="ECO:0000256" key="9">
    <source>
        <dbReference type="SAM" id="MobiDB-lite"/>
    </source>
</evidence>
<keyword evidence="5 8" id="KW-0863">Zinc-finger</keyword>
<evidence type="ECO:0000256" key="4">
    <source>
        <dbReference type="ARBA" id="ARBA00022737"/>
    </source>
</evidence>
<keyword evidence="6" id="KW-0862">Zinc</keyword>
<name>M3YAB3_MUSPF</name>
<dbReference type="PANTHER" id="PTHR24393:SF100">
    <property type="entry name" value="ZINC FINGER PROTEIN-RELATED"/>
    <property type="match status" value="1"/>
</dbReference>
<evidence type="ECO:0000256" key="6">
    <source>
        <dbReference type="ARBA" id="ARBA00022833"/>
    </source>
</evidence>
<comment type="similarity">
    <text evidence="2">Belongs to the krueppel C2H2-type zinc-finger protein family.</text>
</comment>
<dbReference type="PROSITE" id="PS00028">
    <property type="entry name" value="ZINC_FINGER_C2H2_1"/>
    <property type="match status" value="2"/>
</dbReference>
<dbReference type="InterPro" id="IPR013087">
    <property type="entry name" value="Znf_C2H2_type"/>
</dbReference>
<dbReference type="Gene3D" id="3.30.160.60">
    <property type="entry name" value="Classic Zinc Finger"/>
    <property type="match status" value="2"/>
</dbReference>
<evidence type="ECO:0000313" key="11">
    <source>
        <dbReference type="Ensembl" id="ENSMPUP00000008270.1"/>
    </source>
</evidence>
<evidence type="ECO:0000256" key="5">
    <source>
        <dbReference type="ARBA" id="ARBA00022771"/>
    </source>
</evidence>
<dbReference type="SUPFAM" id="SSF57667">
    <property type="entry name" value="beta-beta-alpha zinc fingers"/>
    <property type="match status" value="2"/>
</dbReference>
<dbReference type="PROSITE" id="PS50157">
    <property type="entry name" value="ZINC_FINGER_C2H2_2"/>
    <property type="match status" value="2"/>
</dbReference>
<dbReference type="GeneTree" id="ENSGT00940000165357"/>
<dbReference type="GO" id="GO:0001228">
    <property type="term" value="F:DNA-binding transcription activator activity, RNA polymerase II-specific"/>
    <property type="evidence" value="ECO:0007669"/>
    <property type="project" value="TreeGrafter"/>
</dbReference>
<dbReference type="OMA" id="CWCCPRT"/>
<evidence type="ECO:0000256" key="7">
    <source>
        <dbReference type="ARBA" id="ARBA00023242"/>
    </source>
</evidence>
<feature type="domain" description="C2H2-type" evidence="10">
    <location>
        <begin position="346"/>
        <end position="373"/>
    </location>
</feature>
<sequence length="452" mass="48878">SLSAAVARRRRVSGSAPPAGRGPGDPCGPPSSESYTGHCWGLAPGWRLGPRTPGRKASPRQISREPTGARRRGPRWSGGLWQEDPAKRHSSQEGDLHEGTSGGKTAPQGRDSWSWGLGVSPSPGTRQSAGVGSLVKEPCGPTSSQNPDRIIPQGPHAGEGPCWCPVNTRASSCNCCLAQHHRTPPEEKPLVCDHCGGQLLCWCCPRTQLCQVHTEDGSQEQRTGTQAFPKTLQVTLFQQKPLKELPQACRCHEGFTQTPCWLRRKWCGWPPLLCAWCGEHLGSDKQPQMAKGPLMCPQCGQVSGPGCGAPDPPALWLYICDQCSMAFPRTSSLLQHERIHTGERPYECTQCGKAFVSCSGLHRHQKMHSAEHHRHSRALAQRSCLLGYLPCGDCARGPRGLHGCPLPGRSHTSAQSAPRPLPCCRTLWSTGLCTRARSPTRAQSATRPSTSA</sequence>
<dbReference type="FunFam" id="3.30.160.60:FF:000710">
    <property type="entry name" value="Zinc finger protein 768"/>
    <property type="match status" value="1"/>
</dbReference>
<dbReference type="EMBL" id="AEYP01100314">
    <property type="status" value="NOT_ANNOTATED_CDS"/>
    <property type="molecule type" value="Genomic_DNA"/>
</dbReference>
<feature type="domain" description="C2H2-type" evidence="10">
    <location>
        <begin position="318"/>
        <end position="345"/>
    </location>
</feature>
<comment type="subcellular location">
    <subcellularLocation>
        <location evidence="1">Nucleus</location>
    </subcellularLocation>
</comment>
<keyword evidence="4" id="KW-0677">Repeat</keyword>
<dbReference type="GO" id="GO:0000978">
    <property type="term" value="F:RNA polymerase II cis-regulatory region sequence-specific DNA binding"/>
    <property type="evidence" value="ECO:0007669"/>
    <property type="project" value="TreeGrafter"/>
</dbReference>
<protein>
    <recommendedName>
        <fullName evidence="10">C2H2-type domain-containing protein</fullName>
    </recommendedName>
</protein>
<dbReference type="Ensembl" id="ENSMPUT00000008403.1">
    <property type="protein sequence ID" value="ENSMPUP00000008270.1"/>
    <property type="gene ID" value="ENSMPUG00000008333.1"/>
</dbReference>
<dbReference type="FunFam" id="3.30.160.60:FF:001498">
    <property type="entry name" value="Zinc finger protein 404"/>
    <property type="match status" value="1"/>
</dbReference>
<evidence type="ECO:0000256" key="3">
    <source>
        <dbReference type="ARBA" id="ARBA00022723"/>
    </source>
</evidence>
<dbReference type="SMART" id="SM00355">
    <property type="entry name" value="ZnF_C2H2"/>
    <property type="match status" value="2"/>
</dbReference>
<feature type="compositionally biased region" description="Basic and acidic residues" evidence="9">
    <location>
        <begin position="84"/>
        <end position="98"/>
    </location>
</feature>
<dbReference type="eggNOG" id="KOG1721">
    <property type="taxonomic scope" value="Eukaryota"/>
</dbReference>
<feature type="region of interest" description="Disordered" evidence="9">
    <location>
        <begin position="1"/>
        <end position="146"/>
    </location>
</feature>
<dbReference type="PANTHER" id="PTHR24393">
    <property type="entry name" value="ZINC FINGER PROTEIN"/>
    <property type="match status" value="1"/>
</dbReference>
<keyword evidence="3" id="KW-0479">Metal-binding</keyword>
<dbReference type="InterPro" id="IPR036236">
    <property type="entry name" value="Znf_C2H2_sf"/>
</dbReference>
<evidence type="ECO:0000256" key="1">
    <source>
        <dbReference type="ARBA" id="ARBA00004123"/>
    </source>
</evidence>
<dbReference type="AlphaFoldDB" id="M3YAB3"/>
<evidence type="ECO:0000256" key="2">
    <source>
        <dbReference type="ARBA" id="ARBA00006991"/>
    </source>
</evidence>
<proteinExistence type="inferred from homology"/>
<organism evidence="11">
    <name type="scientific">Mustela putorius furo</name>
    <name type="common">European domestic ferret</name>
    <name type="synonym">Mustela furo</name>
    <dbReference type="NCBI Taxonomy" id="9669"/>
    <lineage>
        <taxon>Eukaryota</taxon>
        <taxon>Metazoa</taxon>
        <taxon>Chordata</taxon>
        <taxon>Craniata</taxon>
        <taxon>Vertebrata</taxon>
        <taxon>Euteleostomi</taxon>
        <taxon>Mammalia</taxon>
        <taxon>Eutheria</taxon>
        <taxon>Laurasiatheria</taxon>
        <taxon>Carnivora</taxon>
        <taxon>Caniformia</taxon>
        <taxon>Musteloidea</taxon>
        <taxon>Mustelidae</taxon>
        <taxon>Mustelinae</taxon>
        <taxon>Mustela</taxon>
    </lineage>
</organism>
<dbReference type="Pfam" id="PF00096">
    <property type="entry name" value="zf-C2H2"/>
    <property type="match status" value="2"/>
</dbReference>
<dbReference type="GO" id="GO:0008270">
    <property type="term" value="F:zinc ion binding"/>
    <property type="evidence" value="ECO:0007669"/>
    <property type="project" value="UniProtKB-KW"/>
</dbReference>
<dbReference type="HOGENOM" id="CLU_048978_0_0_1"/>
<evidence type="ECO:0000256" key="8">
    <source>
        <dbReference type="PROSITE-ProRule" id="PRU00042"/>
    </source>
</evidence>
<accession>M3YAB3</accession>
<dbReference type="InParanoid" id="M3YAB3"/>